<dbReference type="Gramene" id="Kaladp0101s0173.2.v1.1">
    <property type="protein sequence ID" value="Kaladp0101s0173.2.v1.1"/>
    <property type="gene ID" value="Kaladp0101s0173.v1.1"/>
</dbReference>
<feature type="region of interest" description="Disordered" evidence="1">
    <location>
        <begin position="14"/>
        <end position="48"/>
    </location>
</feature>
<proteinExistence type="predicted"/>
<accession>A0A7N0V6F5</accession>
<dbReference type="EnsemblPlants" id="Kaladp0101s0173.2.v1.1">
    <property type="protein sequence ID" value="Kaladp0101s0173.2.v1.1"/>
    <property type="gene ID" value="Kaladp0101s0173.v1.1"/>
</dbReference>
<organism evidence="2 3">
    <name type="scientific">Kalanchoe fedtschenkoi</name>
    <name type="common">Lavender scallops</name>
    <name type="synonym">South American air plant</name>
    <dbReference type="NCBI Taxonomy" id="63787"/>
    <lineage>
        <taxon>Eukaryota</taxon>
        <taxon>Viridiplantae</taxon>
        <taxon>Streptophyta</taxon>
        <taxon>Embryophyta</taxon>
        <taxon>Tracheophyta</taxon>
        <taxon>Spermatophyta</taxon>
        <taxon>Magnoliopsida</taxon>
        <taxon>eudicotyledons</taxon>
        <taxon>Gunneridae</taxon>
        <taxon>Pentapetalae</taxon>
        <taxon>Saxifragales</taxon>
        <taxon>Crassulaceae</taxon>
        <taxon>Kalanchoe</taxon>
    </lineage>
</organism>
<sequence>MVWRRPLKRCRHHDLRSSFKDKKPNVQDGEAVQEATETPSKCTKRVQEAPEELSKHAPIEWYRAEDDIKQEKLRLELLSTTKFRQGITRSPAMLENMRMVIPSNSSISVVPDSQVESLEFMIENSKDKEAQDPAKEDIEEHAVDLLAGNLNVIVDWCEKKDGSKRLDGSVYDFNHFYNSCWFSGFKIQRSGLYVVQQNRREFGSSRHGVKLKRSPTPDRNKPSRGLGLAPSPAPFAAADAQAVSISPPSPRRLTGSAPSD</sequence>
<dbReference type="Proteomes" id="UP000594263">
    <property type="component" value="Unplaced"/>
</dbReference>
<name>A0A7N0V6F5_KALFE</name>
<evidence type="ECO:0000313" key="2">
    <source>
        <dbReference type="EnsemblPlants" id="Kaladp0101s0173.1.v1.1"/>
    </source>
</evidence>
<dbReference type="EnsemblPlants" id="Kaladp0101s0173.1.v1.1">
    <property type="protein sequence ID" value="Kaladp0101s0173.1.v1.1"/>
    <property type="gene ID" value="Kaladp0101s0173.v1.1"/>
</dbReference>
<keyword evidence="3" id="KW-1185">Reference proteome</keyword>
<feature type="region of interest" description="Disordered" evidence="1">
    <location>
        <begin position="204"/>
        <end position="260"/>
    </location>
</feature>
<protein>
    <submittedName>
        <fullName evidence="2">Uncharacterized protein</fullName>
    </submittedName>
</protein>
<feature type="compositionally biased region" description="Basic and acidic residues" evidence="1">
    <location>
        <begin position="15"/>
        <end position="25"/>
    </location>
</feature>
<evidence type="ECO:0000256" key="1">
    <source>
        <dbReference type="SAM" id="MobiDB-lite"/>
    </source>
</evidence>
<evidence type="ECO:0000313" key="3">
    <source>
        <dbReference type="Proteomes" id="UP000594263"/>
    </source>
</evidence>
<dbReference type="AlphaFoldDB" id="A0A7N0V6F5"/>
<reference evidence="2" key="1">
    <citation type="submission" date="2021-01" db="UniProtKB">
        <authorList>
            <consortium name="EnsemblPlants"/>
        </authorList>
    </citation>
    <scope>IDENTIFICATION</scope>
</reference>
<dbReference type="Gramene" id="Kaladp0101s0173.1.v1.1">
    <property type="protein sequence ID" value="Kaladp0101s0173.1.v1.1"/>
    <property type="gene ID" value="Kaladp0101s0173.v1.1"/>
</dbReference>